<organism evidence="3 4">
    <name type="scientific">Mytilus coruscus</name>
    <name type="common">Sea mussel</name>
    <dbReference type="NCBI Taxonomy" id="42192"/>
    <lineage>
        <taxon>Eukaryota</taxon>
        <taxon>Metazoa</taxon>
        <taxon>Spiralia</taxon>
        <taxon>Lophotrochozoa</taxon>
        <taxon>Mollusca</taxon>
        <taxon>Bivalvia</taxon>
        <taxon>Autobranchia</taxon>
        <taxon>Pteriomorphia</taxon>
        <taxon>Mytilida</taxon>
        <taxon>Mytiloidea</taxon>
        <taxon>Mytilidae</taxon>
        <taxon>Mytilinae</taxon>
        <taxon>Mytilus</taxon>
    </lineage>
</organism>
<dbReference type="FunFam" id="1.25.40.10:FF:000239">
    <property type="entry name" value="Transmembrane and TPR repeat-containing protein 3"/>
    <property type="match status" value="1"/>
</dbReference>
<dbReference type="EMBL" id="CACVKT020008978">
    <property type="protein sequence ID" value="CAC5419030.1"/>
    <property type="molecule type" value="Genomic_DNA"/>
</dbReference>
<accession>A0A6J8EET5</accession>
<name>A0A6J8EET5_MYTCO</name>
<protein>
    <submittedName>
        <fullName evidence="3">TMTC</fullName>
        <ecNumber evidence="3">2.4.1.-</ecNumber>
    </submittedName>
</protein>
<proteinExistence type="predicted"/>
<sequence>MKEAIEIYKTALKYEPDNADVYYNLGVVSLELKDPNAARIYFETALQHDPDHWQSLYNSAIMIQEHGNVNDWPELERRLKQLEKKNPNDPKIYFTMGMLDMDRKDYISAEKHIKNVYRSALFNLALMLVNNLNKPLEALPYLNTLLQNYPDHTKGMMLLGDINVNVQKDLDSADKHFRRVVELEPDNIQANHNLCVVMVERGDLFGAEKCLTKVYNMAPNEKYIINHLNIVRTKLNQAIKARREHKLKQQEQQQQHGKQSQTKN</sequence>
<dbReference type="PANTHER" id="PTHR44395:SF1">
    <property type="entry name" value="PROTEIN O-MANNOSYL-TRANSFERASE TMTC3"/>
    <property type="match status" value="1"/>
</dbReference>
<dbReference type="AlphaFoldDB" id="A0A6J8EET5"/>
<dbReference type="Gene3D" id="1.25.40.10">
    <property type="entry name" value="Tetratricopeptide repeat domain"/>
    <property type="match status" value="2"/>
</dbReference>
<dbReference type="GO" id="GO:0035269">
    <property type="term" value="P:protein O-linked glycosylation via mannose"/>
    <property type="evidence" value="ECO:0007669"/>
    <property type="project" value="TreeGrafter"/>
</dbReference>
<keyword evidence="3" id="KW-0808">Transferase</keyword>
<dbReference type="Proteomes" id="UP000507470">
    <property type="component" value="Unassembled WGS sequence"/>
</dbReference>
<evidence type="ECO:0000256" key="2">
    <source>
        <dbReference type="SAM" id="MobiDB-lite"/>
    </source>
</evidence>
<keyword evidence="3" id="KW-0328">Glycosyltransferase</keyword>
<dbReference type="Pfam" id="PF13174">
    <property type="entry name" value="TPR_6"/>
    <property type="match status" value="1"/>
</dbReference>
<dbReference type="InterPro" id="IPR019734">
    <property type="entry name" value="TPR_rpt"/>
</dbReference>
<feature type="repeat" description="TPR" evidence="1">
    <location>
        <begin position="19"/>
        <end position="52"/>
    </location>
</feature>
<gene>
    <name evidence="3" type="ORF">MCOR_51420</name>
</gene>
<dbReference type="PANTHER" id="PTHR44395">
    <property type="match status" value="1"/>
</dbReference>
<evidence type="ECO:0000313" key="4">
    <source>
        <dbReference type="Proteomes" id="UP000507470"/>
    </source>
</evidence>
<reference evidence="3 4" key="1">
    <citation type="submission" date="2020-06" db="EMBL/GenBank/DDBJ databases">
        <authorList>
            <person name="Li R."/>
            <person name="Bekaert M."/>
        </authorList>
    </citation>
    <scope>NUCLEOTIDE SEQUENCE [LARGE SCALE GENOMIC DNA]</scope>
    <source>
        <strain evidence="4">wild</strain>
    </source>
</reference>
<dbReference type="InterPro" id="IPR011990">
    <property type="entry name" value="TPR-like_helical_dom_sf"/>
</dbReference>
<evidence type="ECO:0000256" key="1">
    <source>
        <dbReference type="PROSITE-ProRule" id="PRU00339"/>
    </source>
</evidence>
<evidence type="ECO:0000313" key="3">
    <source>
        <dbReference type="EMBL" id="CAC5419030.1"/>
    </source>
</evidence>
<dbReference type="Pfam" id="PF14559">
    <property type="entry name" value="TPR_19"/>
    <property type="match status" value="1"/>
</dbReference>
<dbReference type="OrthoDB" id="66906at2759"/>
<keyword evidence="1" id="KW-0802">TPR repeat</keyword>
<feature type="region of interest" description="Disordered" evidence="2">
    <location>
        <begin position="243"/>
        <end position="264"/>
    </location>
</feature>
<dbReference type="GO" id="GO:0000030">
    <property type="term" value="F:mannosyltransferase activity"/>
    <property type="evidence" value="ECO:0007669"/>
    <property type="project" value="TreeGrafter"/>
</dbReference>
<dbReference type="SUPFAM" id="SSF48452">
    <property type="entry name" value="TPR-like"/>
    <property type="match status" value="1"/>
</dbReference>
<dbReference type="SMART" id="SM00028">
    <property type="entry name" value="TPR"/>
    <property type="match status" value="3"/>
</dbReference>
<dbReference type="EC" id="2.4.1.-" evidence="3"/>
<dbReference type="PROSITE" id="PS50005">
    <property type="entry name" value="TPR"/>
    <property type="match status" value="1"/>
</dbReference>
<feature type="compositionally biased region" description="Low complexity" evidence="2">
    <location>
        <begin position="250"/>
        <end position="264"/>
    </location>
</feature>
<dbReference type="GO" id="GO:0005783">
    <property type="term" value="C:endoplasmic reticulum"/>
    <property type="evidence" value="ECO:0007669"/>
    <property type="project" value="TreeGrafter"/>
</dbReference>
<keyword evidence="4" id="KW-1185">Reference proteome</keyword>